<evidence type="ECO:0000313" key="2">
    <source>
        <dbReference type="EMBL" id="MBX49469.1"/>
    </source>
</evidence>
<organism evidence="2">
    <name type="scientific">Rhizophora mucronata</name>
    <name type="common">Asiatic mangrove</name>
    <dbReference type="NCBI Taxonomy" id="61149"/>
    <lineage>
        <taxon>Eukaryota</taxon>
        <taxon>Viridiplantae</taxon>
        <taxon>Streptophyta</taxon>
        <taxon>Embryophyta</taxon>
        <taxon>Tracheophyta</taxon>
        <taxon>Spermatophyta</taxon>
        <taxon>Magnoliopsida</taxon>
        <taxon>eudicotyledons</taxon>
        <taxon>Gunneridae</taxon>
        <taxon>Pentapetalae</taxon>
        <taxon>rosids</taxon>
        <taxon>fabids</taxon>
        <taxon>Malpighiales</taxon>
        <taxon>Rhizophoraceae</taxon>
        <taxon>Rhizophora</taxon>
    </lineage>
</organism>
<keyword evidence="1" id="KW-1133">Transmembrane helix</keyword>
<keyword evidence="1" id="KW-0812">Transmembrane</keyword>
<dbReference type="EMBL" id="GGEC01068985">
    <property type="protein sequence ID" value="MBX49469.1"/>
    <property type="molecule type" value="Transcribed_RNA"/>
</dbReference>
<dbReference type="PANTHER" id="PTHR31446">
    <property type="entry name" value="ACID PHOSPHATASE/VANADIUM-DEPENDENT HALOPEROXIDASE-RELATED PROTEIN"/>
    <property type="match status" value="1"/>
</dbReference>
<evidence type="ECO:0000256" key="1">
    <source>
        <dbReference type="SAM" id="Phobius"/>
    </source>
</evidence>
<dbReference type="PANTHER" id="PTHR31446:SF29">
    <property type="entry name" value="ACID PHOSPHATASE_VANADIUM-DEPENDENT HALOPEROXIDASE-RELATED PROTEIN"/>
    <property type="match status" value="1"/>
</dbReference>
<reference evidence="2" key="1">
    <citation type="submission" date="2018-02" db="EMBL/GenBank/DDBJ databases">
        <title>Rhizophora mucronata_Transcriptome.</title>
        <authorList>
            <person name="Meera S.P."/>
            <person name="Sreeshan A."/>
            <person name="Augustine A."/>
        </authorList>
    </citation>
    <scope>NUCLEOTIDE SEQUENCE</scope>
    <source>
        <tissue evidence="2">Leaf</tissue>
    </source>
</reference>
<dbReference type="Pfam" id="PF02681">
    <property type="entry name" value="DUF212"/>
    <property type="match status" value="1"/>
</dbReference>
<feature type="transmembrane region" description="Helical" evidence="1">
    <location>
        <begin position="45"/>
        <end position="64"/>
    </location>
</feature>
<dbReference type="AlphaFoldDB" id="A0A2P2P464"/>
<sequence length="70" mass="7582">MYDASGVRLHAGRQAKLLNQIVCELPPEHPVSNVRPLRRSFGQTPLQVVAGAGLGCFIAFLMNFPTGIYG</sequence>
<keyword evidence="1" id="KW-0472">Membrane</keyword>
<proteinExistence type="predicted"/>
<name>A0A2P2P464_RHIMU</name>
<dbReference type="InterPro" id="IPR003832">
    <property type="entry name" value="DUF212"/>
</dbReference>
<accession>A0A2P2P464</accession>
<protein>
    <submittedName>
        <fullName evidence="2">Uncharacterized protein</fullName>
    </submittedName>
</protein>